<dbReference type="InterPro" id="IPR045948">
    <property type="entry name" value="DUF6368"/>
</dbReference>
<organism evidence="1 2">
    <name type="scientific">Kitasatospora arboriphila</name>
    <dbReference type="NCBI Taxonomy" id="258052"/>
    <lineage>
        <taxon>Bacteria</taxon>
        <taxon>Bacillati</taxon>
        <taxon>Actinomycetota</taxon>
        <taxon>Actinomycetes</taxon>
        <taxon>Kitasatosporales</taxon>
        <taxon>Streptomycetaceae</taxon>
        <taxon>Kitasatospora</taxon>
    </lineage>
</organism>
<reference evidence="1 2" key="1">
    <citation type="journal article" date="2019" name="Int. J. Syst. Evol. Microbiol.">
        <title>The Global Catalogue of Microorganisms (GCM) 10K type strain sequencing project: providing services to taxonomists for standard genome sequencing and annotation.</title>
        <authorList>
            <consortium name="The Broad Institute Genomics Platform"/>
            <consortium name="The Broad Institute Genome Sequencing Center for Infectious Disease"/>
            <person name="Wu L."/>
            <person name="Ma J."/>
        </authorList>
    </citation>
    <scope>NUCLEOTIDE SEQUENCE [LARGE SCALE GENOMIC DNA]</scope>
    <source>
        <strain evidence="1 2">JCM 13002</strain>
    </source>
</reference>
<dbReference type="RefSeq" id="WP_344627121.1">
    <property type="nucleotide sequence ID" value="NZ_BAAALD010000089.1"/>
</dbReference>
<protein>
    <submittedName>
        <fullName evidence="1">Uncharacterized protein</fullName>
    </submittedName>
</protein>
<accession>A0ABN1U3N5</accession>
<dbReference type="EMBL" id="BAAALD010000089">
    <property type="protein sequence ID" value="GAA1113789.1"/>
    <property type="molecule type" value="Genomic_DNA"/>
</dbReference>
<gene>
    <name evidence="1" type="ORF">GCM10009663_63210</name>
</gene>
<evidence type="ECO:0000313" key="2">
    <source>
        <dbReference type="Proteomes" id="UP001499987"/>
    </source>
</evidence>
<dbReference type="Proteomes" id="UP001499987">
    <property type="component" value="Unassembled WGS sequence"/>
</dbReference>
<name>A0ABN1U3N5_9ACTN</name>
<sequence>MGGPVLVIELAEAVPAAVVERLRGFLEGSSAWFEEKRPGGYDLNVFADRLGTTDPGEVDGRRPFLVHVMGPGIGDEEIFEAEHADGPDLEPLIGFSPTHAVDVIAGCNRPIDHLATALLAAAIMDVVGGVANAELLDDQVAVVDGLPGVLAMTDGALPTVFGTAEFLRAWATQPAFRLLK</sequence>
<dbReference type="Pfam" id="PF19895">
    <property type="entry name" value="DUF6368"/>
    <property type="match status" value="1"/>
</dbReference>
<keyword evidence="2" id="KW-1185">Reference proteome</keyword>
<comment type="caution">
    <text evidence="1">The sequence shown here is derived from an EMBL/GenBank/DDBJ whole genome shotgun (WGS) entry which is preliminary data.</text>
</comment>
<evidence type="ECO:0000313" key="1">
    <source>
        <dbReference type="EMBL" id="GAA1113789.1"/>
    </source>
</evidence>
<proteinExistence type="predicted"/>